<dbReference type="InterPro" id="IPR018212">
    <property type="entry name" value="Na/solute_symporter_CS"/>
</dbReference>
<keyword evidence="9" id="KW-1185">Reference proteome</keyword>
<feature type="transmembrane region" description="Helical" evidence="7">
    <location>
        <begin position="440"/>
        <end position="464"/>
    </location>
</feature>
<name>A0A7M7NIT0_STRPU</name>
<accession>A0A7M7NIT0</accession>
<evidence type="ECO:0000256" key="1">
    <source>
        <dbReference type="ARBA" id="ARBA00004141"/>
    </source>
</evidence>
<evidence type="ECO:0000256" key="5">
    <source>
        <dbReference type="ARBA" id="ARBA00023136"/>
    </source>
</evidence>
<evidence type="ECO:0000256" key="3">
    <source>
        <dbReference type="ARBA" id="ARBA00022692"/>
    </source>
</evidence>
<dbReference type="GO" id="GO:0005886">
    <property type="term" value="C:plasma membrane"/>
    <property type="evidence" value="ECO:0000318"/>
    <property type="project" value="GO_Central"/>
</dbReference>
<evidence type="ECO:0000313" key="8">
    <source>
        <dbReference type="EnsemblMetazoa" id="XP_030837070"/>
    </source>
</evidence>
<dbReference type="PROSITE" id="PS00456">
    <property type="entry name" value="NA_SOLUT_SYMP_1"/>
    <property type="match status" value="1"/>
</dbReference>
<dbReference type="InParanoid" id="A0A7M7NIT0"/>
<dbReference type="Pfam" id="PF00474">
    <property type="entry name" value="SSF"/>
    <property type="match status" value="1"/>
</dbReference>
<dbReference type="PROSITE" id="PS00457">
    <property type="entry name" value="NA_SOLUT_SYMP_2"/>
    <property type="match status" value="1"/>
</dbReference>
<dbReference type="InterPro" id="IPR001734">
    <property type="entry name" value="Na/solute_symporter"/>
</dbReference>
<keyword evidence="3 7" id="KW-0812">Transmembrane</keyword>
<feature type="transmembrane region" description="Helical" evidence="7">
    <location>
        <begin position="299"/>
        <end position="317"/>
    </location>
</feature>
<evidence type="ECO:0000256" key="7">
    <source>
        <dbReference type="SAM" id="Phobius"/>
    </source>
</evidence>
<feature type="transmembrane region" description="Helical" evidence="7">
    <location>
        <begin position="159"/>
        <end position="186"/>
    </location>
</feature>
<feature type="transmembrane region" description="Helical" evidence="7">
    <location>
        <begin position="193"/>
        <end position="213"/>
    </location>
</feature>
<dbReference type="GeneID" id="574570"/>
<feature type="transmembrane region" description="Helical" evidence="7">
    <location>
        <begin position="624"/>
        <end position="647"/>
    </location>
</feature>
<dbReference type="RefSeq" id="XP_030837070.1">
    <property type="nucleotide sequence ID" value="XM_030981210.1"/>
</dbReference>
<evidence type="ECO:0000313" key="9">
    <source>
        <dbReference type="Proteomes" id="UP000007110"/>
    </source>
</evidence>
<dbReference type="AlphaFoldDB" id="A0A7M7NIT0"/>
<protein>
    <submittedName>
        <fullName evidence="8">Uncharacterized protein</fullName>
    </submittedName>
</protein>
<dbReference type="PROSITE" id="PS50283">
    <property type="entry name" value="NA_SOLUT_SYMP_3"/>
    <property type="match status" value="1"/>
</dbReference>
<feature type="transmembrane region" description="Helical" evidence="7">
    <location>
        <begin position="471"/>
        <end position="493"/>
    </location>
</feature>
<feature type="transmembrane region" description="Helical" evidence="7">
    <location>
        <begin position="261"/>
        <end position="279"/>
    </location>
</feature>
<reference evidence="8" key="2">
    <citation type="submission" date="2021-01" db="UniProtKB">
        <authorList>
            <consortium name="EnsemblMetazoa"/>
        </authorList>
    </citation>
    <scope>IDENTIFICATION</scope>
</reference>
<feature type="transmembrane region" description="Helical" evidence="7">
    <location>
        <begin position="368"/>
        <end position="388"/>
    </location>
</feature>
<dbReference type="GO" id="GO:0005412">
    <property type="term" value="F:D-glucose:sodium symporter activity"/>
    <property type="evidence" value="ECO:0000318"/>
    <property type="project" value="GO_Central"/>
</dbReference>
<comment type="subcellular location">
    <subcellularLocation>
        <location evidence="1">Membrane</location>
        <topology evidence="1">Multi-pass membrane protein</topology>
    </subcellularLocation>
</comment>
<evidence type="ECO:0000256" key="6">
    <source>
        <dbReference type="RuleBase" id="RU362091"/>
    </source>
</evidence>
<feature type="transmembrane region" description="Helical" evidence="7">
    <location>
        <begin position="409"/>
        <end position="428"/>
    </location>
</feature>
<sequence>MAVDEAALKTADIVVIVIHFIVVLTLGIWSAWKANRGTTTGYFLAGRSMSWWLVGLSLYVSNIGSIHFIGLSGTAANNGIAVISYEFHGLFCLLLLGYIFMPIYISCGVITVPEYLQLRFGGSRLRICLSVVSIVFTIVSTLASEMYAGIVIIQQVLGWNLYLSLILLLVMTAAYTMAGGLTAVIYTDALQSVIMIIGGFILFFISMSEIGWFEGLYQAYMHAIPNSTLEELSVNPLNATSCGIPTENAWHIFRAADAGDYPWPGVVFGIFLLSAQYFCTNQFLVQRSMSTKNFTQTKAGAVFASYLKVLPLLLMIYPGMVSRALWPDEVACLDRDTCEEVCGNPNGCTDIAYPRLVLRLMPTGLKGLMFGAMLAALMSTLTSVFNSLSTLFTMDIWTKIRPVAKDNELLIVGRACTGVMAIIAVLWLPLIQASGTGQLFVYIQAMTSYLTPPIFAVFVGGMFWERVTEKGAFFGLLVGVVVGVLRMILDYTYPGPGCGQIDNRPSVITSFHYLHFACVLFAITLIVIIIISLFTQPIPSEKLVRLTWWTRHSKMQREPMDDTYKPVEVPPSREQMELEDVEIRDPTFARRACGILCGITSGKAPDEPSEEEIKRTTSLEESPFWYRVMLANLIIAIGFGIFLFGFFG</sequence>
<dbReference type="PANTHER" id="PTHR11819">
    <property type="entry name" value="SOLUTE CARRIER FAMILY 5"/>
    <property type="match status" value="1"/>
</dbReference>
<feature type="transmembrane region" description="Helical" evidence="7">
    <location>
        <begin position="52"/>
        <end position="75"/>
    </location>
</feature>
<feature type="transmembrane region" description="Helical" evidence="7">
    <location>
        <begin position="87"/>
        <end position="116"/>
    </location>
</feature>
<comment type="similarity">
    <text evidence="2 6">Belongs to the sodium:solute symporter (SSF) (TC 2.A.21) family.</text>
</comment>
<dbReference type="OrthoDB" id="6132759at2759"/>
<reference evidence="9" key="1">
    <citation type="submission" date="2015-02" db="EMBL/GenBank/DDBJ databases">
        <title>Genome sequencing for Strongylocentrotus purpuratus.</title>
        <authorList>
            <person name="Murali S."/>
            <person name="Liu Y."/>
            <person name="Vee V."/>
            <person name="English A."/>
            <person name="Wang M."/>
            <person name="Skinner E."/>
            <person name="Han Y."/>
            <person name="Muzny D.M."/>
            <person name="Worley K.C."/>
            <person name="Gibbs R.A."/>
        </authorList>
    </citation>
    <scope>NUCLEOTIDE SEQUENCE</scope>
</reference>
<dbReference type="PANTHER" id="PTHR11819:SF196">
    <property type="entry name" value="SODIUM_GLUCOSE COTRANSPORTER 4"/>
    <property type="match status" value="1"/>
</dbReference>
<dbReference type="InterPro" id="IPR038377">
    <property type="entry name" value="Na/Glc_symporter_sf"/>
</dbReference>
<dbReference type="KEGG" id="spu:574570"/>
<evidence type="ECO:0000256" key="4">
    <source>
        <dbReference type="ARBA" id="ARBA00022989"/>
    </source>
</evidence>
<dbReference type="FunFam" id="1.20.1730.10:FF:000027">
    <property type="entry name" value="Uncharacterized protein"/>
    <property type="match status" value="1"/>
</dbReference>
<proteinExistence type="inferred from homology"/>
<keyword evidence="4 7" id="KW-1133">Transmembrane helix</keyword>
<feature type="transmembrane region" description="Helical" evidence="7">
    <location>
        <begin position="13"/>
        <end position="32"/>
    </location>
</feature>
<dbReference type="Gene3D" id="1.20.1730.10">
    <property type="entry name" value="Sodium/glucose cotransporter"/>
    <property type="match status" value="1"/>
</dbReference>
<dbReference type="EnsemblMetazoa" id="XM_030981210">
    <property type="protein sequence ID" value="XP_030837070"/>
    <property type="gene ID" value="LOC574570"/>
</dbReference>
<keyword evidence="5 7" id="KW-0472">Membrane</keyword>
<dbReference type="Proteomes" id="UP000007110">
    <property type="component" value="Unassembled WGS sequence"/>
</dbReference>
<dbReference type="NCBIfam" id="TIGR00813">
    <property type="entry name" value="sss"/>
    <property type="match status" value="1"/>
</dbReference>
<organism evidence="8 9">
    <name type="scientific">Strongylocentrotus purpuratus</name>
    <name type="common">Purple sea urchin</name>
    <dbReference type="NCBI Taxonomy" id="7668"/>
    <lineage>
        <taxon>Eukaryota</taxon>
        <taxon>Metazoa</taxon>
        <taxon>Echinodermata</taxon>
        <taxon>Eleutherozoa</taxon>
        <taxon>Echinozoa</taxon>
        <taxon>Echinoidea</taxon>
        <taxon>Euechinoidea</taxon>
        <taxon>Echinacea</taxon>
        <taxon>Camarodonta</taxon>
        <taxon>Echinidea</taxon>
        <taxon>Strongylocentrotidae</taxon>
        <taxon>Strongylocentrotus</taxon>
    </lineage>
</organism>
<evidence type="ECO:0000256" key="2">
    <source>
        <dbReference type="ARBA" id="ARBA00006434"/>
    </source>
</evidence>
<feature type="transmembrane region" description="Helical" evidence="7">
    <location>
        <begin position="513"/>
        <end position="535"/>
    </location>
</feature>
<feature type="transmembrane region" description="Helical" evidence="7">
    <location>
        <begin position="128"/>
        <end position="153"/>
    </location>
</feature>
<dbReference type="OMA" id="MTDITED"/>